<evidence type="ECO:0000313" key="8">
    <source>
        <dbReference type="EMBL" id="CAF1192372.1"/>
    </source>
</evidence>
<feature type="transmembrane region" description="Helical" evidence="6">
    <location>
        <begin position="307"/>
        <end position="331"/>
    </location>
</feature>
<dbReference type="Pfam" id="PF00001">
    <property type="entry name" value="7tm_1"/>
    <property type="match status" value="1"/>
</dbReference>
<dbReference type="EMBL" id="CAJNOG010000351">
    <property type="protein sequence ID" value="CAF1192372.1"/>
    <property type="molecule type" value="Genomic_DNA"/>
</dbReference>
<feature type="compositionally biased region" description="Polar residues" evidence="5">
    <location>
        <begin position="464"/>
        <end position="476"/>
    </location>
</feature>
<feature type="transmembrane region" description="Helical" evidence="6">
    <location>
        <begin position="54"/>
        <end position="76"/>
    </location>
</feature>
<feature type="transmembrane region" description="Helical" evidence="6">
    <location>
        <begin position="88"/>
        <end position="110"/>
    </location>
</feature>
<proteinExistence type="predicted"/>
<gene>
    <name evidence="8" type="ORF">JYZ213_LOCUS26418</name>
</gene>
<feature type="transmembrane region" description="Helical" evidence="6">
    <location>
        <begin position="271"/>
        <end position="295"/>
    </location>
</feature>
<feature type="transmembrane region" description="Helical" evidence="6">
    <location>
        <begin position="224"/>
        <end position="244"/>
    </location>
</feature>
<keyword evidence="4 6" id="KW-0472">Membrane</keyword>
<reference evidence="8" key="1">
    <citation type="submission" date="2021-02" db="EMBL/GenBank/DDBJ databases">
        <authorList>
            <person name="Nowell W R."/>
        </authorList>
    </citation>
    <scope>NUCLEOTIDE SEQUENCE</scope>
</reference>
<keyword evidence="3 6" id="KW-1133">Transmembrane helix</keyword>
<organism evidence="8 9">
    <name type="scientific">Adineta steineri</name>
    <dbReference type="NCBI Taxonomy" id="433720"/>
    <lineage>
        <taxon>Eukaryota</taxon>
        <taxon>Metazoa</taxon>
        <taxon>Spiralia</taxon>
        <taxon>Gnathifera</taxon>
        <taxon>Rotifera</taxon>
        <taxon>Eurotatoria</taxon>
        <taxon>Bdelloidea</taxon>
        <taxon>Adinetida</taxon>
        <taxon>Adinetidae</taxon>
        <taxon>Adineta</taxon>
    </lineage>
</organism>
<feature type="domain" description="G-protein coupled receptors family 1 profile" evidence="7">
    <location>
        <begin position="66"/>
        <end position="332"/>
    </location>
</feature>
<dbReference type="PANTHER" id="PTHR46641">
    <property type="entry name" value="FMRFAMIDE RECEPTOR-RELATED"/>
    <property type="match status" value="1"/>
</dbReference>
<feature type="region of interest" description="Disordered" evidence="5">
    <location>
        <begin position="399"/>
        <end position="428"/>
    </location>
</feature>
<dbReference type="AlphaFoldDB" id="A0A814VR65"/>
<keyword evidence="2 6" id="KW-0812">Transmembrane</keyword>
<evidence type="ECO:0000313" key="9">
    <source>
        <dbReference type="Proteomes" id="UP000663845"/>
    </source>
</evidence>
<evidence type="ECO:0000259" key="7">
    <source>
        <dbReference type="PROSITE" id="PS50262"/>
    </source>
</evidence>
<evidence type="ECO:0000256" key="2">
    <source>
        <dbReference type="ARBA" id="ARBA00022692"/>
    </source>
</evidence>
<comment type="subcellular location">
    <subcellularLocation>
        <location evidence="1">Membrane</location>
    </subcellularLocation>
</comment>
<accession>A0A814VR65</accession>
<dbReference type="GO" id="GO:0016020">
    <property type="term" value="C:membrane"/>
    <property type="evidence" value="ECO:0007669"/>
    <property type="project" value="UniProtKB-SubCell"/>
</dbReference>
<dbReference type="InterPro" id="IPR000276">
    <property type="entry name" value="GPCR_Rhodpsn"/>
</dbReference>
<feature type="region of interest" description="Disordered" evidence="5">
    <location>
        <begin position="457"/>
        <end position="476"/>
    </location>
</feature>
<evidence type="ECO:0000256" key="6">
    <source>
        <dbReference type="SAM" id="Phobius"/>
    </source>
</evidence>
<evidence type="ECO:0000256" key="3">
    <source>
        <dbReference type="ARBA" id="ARBA00022989"/>
    </source>
</evidence>
<evidence type="ECO:0000256" key="4">
    <source>
        <dbReference type="ARBA" id="ARBA00023136"/>
    </source>
</evidence>
<comment type="caution">
    <text evidence="8">The sequence shown here is derived from an EMBL/GenBank/DDBJ whole genome shotgun (WGS) entry which is preliminary data.</text>
</comment>
<name>A0A814VR65_9BILA</name>
<feature type="transmembrane region" description="Helical" evidence="6">
    <location>
        <begin position="171"/>
        <end position="191"/>
    </location>
</feature>
<evidence type="ECO:0000256" key="5">
    <source>
        <dbReference type="SAM" id="MobiDB-lite"/>
    </source>
</evidence>
<dbReference type="Gene3D" id="1.20.1070.10">
    <property type="entry name" value="Rhodopsin 7-helix transmembrane proteins"/>
    <property type="match status" value="1"/>
</dbReference>
<dbReference type="SUPFAM" id="SSF81321">
    <property type="entry name" value="Family A G protein-coupled receptor-like"/>
    <property type="match status" value="1"/>
</dbReference>
<sequence>MNETNQTNICKDIEILLDLSPTCFVRIPRPNFTDCDKALSIYRLILVNCYIEKLFYPTAAILVIIGTILNLFSLYCFLKMNKRNSQNVYLSVLSLTDTINLQVNFTIPLLRKIEKIDDIFEHSYILCRAVGFLTEFFLIFPTWIVVLLTLERLICILLPLKCYSLYTHKRAKISIFILALTVICLCLYRFFDLKGIDQVSVFSVTACGDDAPNINWDIMRSFNLIIWAILPECLTLIMSLIIIYNIKLATQQFEPCYSKARQTKYNQATKTVLLISVLFLIFHTPTGIMITIHLIYKNLRKTESIGIPIILVSRKITVIFFEISLSCKFFIYNRTFRNFKNILHTSLSRFTRQSNSAKLGRPVWGGNYIRNQNAKTFQFSQIKRHNICQAKETDGLVCQQRKNSTKTSTSTSRASRAEHHQQQQQPPTMTVVMMKTNVDIQVSIFETPNLLRRFTGDTREEANNRSLWRSKPQMTL</sequence>
<feature type="transmembrane region" description="Helical" evidence="6">
    <location>
        <begin position="130"/>
        <end position="150"/>
    </location>
</feature>
<dbReference type="PROSITE" id="PS50262">
    <property type="entry name" value="G_PROTEIN_RECEP_F1_2"/>
    <property type="match status" value="1"/>
</dbReference>
<dbReference type="GO" id="GO:0004930">
    <property type="term" value="F:G protein-coupled receptor activity"/>
    <property type="evidence" value="ECO:0007669"/>
    <property type="project" value="InterPro"/>
</dbReference>
<evidence type="ECO:0000256" key="1">
    <source>
        <dbReference type="ARBA" id="ARBA00004370"/>
    </source>
</evidence>
<dbReference type="PANTHER" id="PTHR46641:SF25">
    <property type="entry name" value="CNMAMIDE RECEPTOR-RELATED"/>
    <property type="match status" value="1"/>
</dbReference>
<protein>
    <recommendedName>
        <fullName evidence="7">G-protein coupled receptors family 1 profile domain-containing protein</fullName>
    </recommendedName>
</protein>
<dbReference type="InterPro" id="IPR017452">
    <property type="entry name" value="GPCR_Rhodpsn_7TM"/>
</dbReference>
<dbReference type="Proteomes" id="UP000663845">
    <property type="component" value="Unassembled WGS sequence"/>
</dbReference>
<dbReference type="InterPro" id="IPR052954">
    <property type="entry name" value="GPCR-Ligand_Int"/>
</dbReference>